<reference evidence="4 5" key="1">
    <citation type="submission" date="2020-08" db="EMBL/GenBank/DDBJ databases">
        <title>Genomic Encyclopedia of Type Strains, Phase III (KMG-III): the genomes of soil and plant-associated and newly described type strains.</title>
        <authorList>
            <person name="Whitman W."/>
        </authorList>
    </citation>
    <scope>NUCLEOTIDE SEQUENCE [LARGE SCALE GENOMIC DNA]</scope>
    <source>
        <strain evidence="4 5">CECT 3237</strain>
    </source>
</reference>
<evidence type="ECO:0000259" key="3">
    <source>
        <dbReference type="SMART" id="SM01008"/>
    </source>
</evidence>
<proteinExistence type="predicted"/>
<keyword evidence="5" id="KW-1185">Reference proteome</keyword>
<dbReference type="InterPro" id="IPR037165">
    <property type="entry name" value="AldOxase/xan_DH_Mopterin-bd_sf"/>
</dbReference>
<dbReference type="EMBL" id="JACHXE010000002">
    <property type="protein sequence ID" value="MBB3076004.1"/>
    <property type="molecule type" value="Genomic_DNA"/>
</dbReference>
<dbReference type="InterPro" id="IPR046867">
    <property type="entry name" value="AldOxase/xan_DH_MoCoBD2"/>
</dbReference>
<dbReference type="GO" id="GO:0004854">
    <property type="term" value="F:xanthine dehydrogenase activity"/>
    <property type="evidence" value="ECO:0007669"/>
    <property type="project" value="UniProtKB-EC"/>
</dbReference>
<dbReference type="Pfam" id="PF20256">
    <property type="entry name" value="MoCoBD_2"/>
    <property type="match status" value="1"/>
</dbReference>
<dbReference type="GO" id="GO:0005506">
    <property type="term" value="F:iron ion binding"/>
    <property type="evidence" value="ECO:0007669"/>
    <property type="project" value="InterPro"/>
</dbReference>
<gene>
    <name evidence="4" type="ORF">FHS41_002481</name>
</gene>
<comment type="caution">
    <text evidence="4">The sequence shown here is derived from an EMBL/GenBank/DDBJ whole genome shotgun (WGS) entry which is preliminary data.</text>
</comment>
<protein>
    <submittedName>
        <fullName evidence="4">Xanthine dehydrogenase YagR molybdenum-binding subunit</fullName>
        <ecNumber evidence="4">1.17.1.4</ecNumber>
    </submittedName>
</protein>
<sequence>MSPQPQAAVGAPLSRVDGPLKVTGKARYAAEFDVDGVVHAVIVDASIGRGRITGVDTGATEAVPGVLRVIHHGNAPKLPYRDNPGSNNPPGRRLRVFQDDRVLFHGQPVAVVIATTLEAAQHGASLVEVRYDAEKSSTDMADATADEPTEYARGDAEAALRDAAVRMDLTYRMARNHQNPMEPHATIARWDGDKLTVWDKTQWVVGTQTELSTVFDLPMKSVRVISPFVGGGFGSALRCWPHTVVAALAARETKRPVKVVLSRRQQYFGTGFRPSYEYRLRLGSDQRGRLQATVHEMDAETSSYEKFEEAIMLAGQMFYSTPHVSQAYRKVPLDVNTPIWMRGPGFANASFAIESAMDELAGRLRIDPIELRLRNEPAEDESNNLPWSTRRLRECYTVGAREFGWNRRNPKPRSRRDRDWLIGLGMAAAVYDPGRYPAQARVRLDADGTAVAEAASSDMGPGTYTSQTQVAADALGLTMRTVTFRLGDSLYPPTPPHGGSQTMTVVGSAVLDACNKVRGQAIKLAVEDEESPLYGVRAEDIVVRGGRLHVPDNPARGETYQRLLTRNQLTHLEADGAYAGAPEPARHSYYSYGAVFTEVGVDATLGLVRVRRMLGVYDCGRIVSPKLADSQALGGMVGGIGQALLEHTVTDHRDGRIVNADLAGYLVPVNADIPDLKAIYLEGEDMQADALGVKGVGEIVQVGVAAAIANAVFNATGRRIRELPITAEALL</sequence>
<dbReference type="InterPro" id="IPR008274">
    <property type="entry name" value="AldOxase/xan_DH_MoCoBD1"/>
</dbReference>
<dbReference type="Gene3D" id="3.30.365.10">
    <property type="entry name" value="Aldehyde oxidase/xanthine dehydrogenase, molybdopterin binding domain"/>
    <property type="match status" value="4"/>
</dbReference>
<dbReference type="SUPFAM" id="SSF54665">
    <property type="entry name" value="CO dehydrogenase molybdoprotein N-domain-like"/>
    <property type="match status" value="1"/>
</dbReference>
<dbReference type="RefSeq" id="WP_184590876.1">
    <property type="nucleotide sequence ID" value="NZ_BMUP01000003.1"/>
</dbReference>
<dbReference type="InterPro" id="IPR036856">
    <property type="entry name" value="Ald_Oxase/Xan_DH_a/b_sf"/>
</dbReference>
<keyword evidence="2 4" id="KW-0560">Oxidoreductase</keyword>
<evidence type="ECO:0000313" key="5">
    <source>
        <dbReference type="Proteomes" id="UP000572907"/>
    </source>
</evidence>
<dbReference type="PANTHER" id="PTHR11908:SF132">
    <property type="entry name" value="ALDEHYDE OXIDASE 1-RELATED"/>
    <property type="match status" value="1"/>
</dbReference>
<dbReference type="Proteomes" id="UP000572907">
    <property type="component" value="Unassembled WGS sequence"/>
</dbReference>
<evidence type="ECO:0000313" key="4">
    <source>
        <dbReference type="EMBL" id="MBB3076004.1"/>
    </source>
</evidence>
<dbReference type="EC" id="1.17.1.4" evidence="4"/>
<dbReference type="Pfam" id="PF02738">
    <property type="entry name" value="MoCoBD_1"/>
    <property type="match status" value="1"/>
</dbReference>
<dbReference type="InterPro" id="IPR000674">
    <property type="entry name" value="Ald_Oxase/Xan_DH_a/b"/>
</dbReference>
<dbReference type="PANTHER" id="PTHR11908">
    <property type="entry name" value="XANTHINE DEHYDROGENASE"/>
    <property type="match status" value="1"/>
</dbReference>
<keyword evidence="1" id="KW-0500">Molybdenum</keyword>
<dbReference type="Pfam" id="PF01315">
    <property type="entry name" value="Ald_Xan_dh_C"/>
    <property type="match status" value="1"/>
</dbReference>
<evidence type="ECO:0000256" key="1">
    <source>
        <dbReference type="ARBA" id="ARBA00022505"/>
    </source>
</evidence>
<dbReference type="InterPro" id="IPR016208">
    <property type="entry name" value="Ald_Oxase/xanthine_DH-like"/>
</dbReference>
<accession>A0A7W4ZNZ5</accession>
<organism evidence="4 5">
    <name type="scientific">Streptomyces violarus</name>
    <dbReference type="NCBI Taxonomy" id="67380"/>
    <lineage>
        <taxon>Bacteria</taxon>
        <taxon>Bacillati</taxon>
        <taxon>Actinomycetota</taxon>
        <taxon>Actinomycetes</taxon>
        <taxon>Kitasatosporales</taxon>
        <taxon>Streptomycetaceae</taxon>
        <taxon>Streptomyces</taxon>
    </lineage>
</organism>
<dbReference type="SUPFAM" id="SSF56003">
    <property type="entry name" value="Molybdenum cofactor-binding domain"/>
    <property type="match status" value="1"/>
</dbReference>
<dbReference type="Gene3D" id="3.90.1170.50">
    <property type="entry name" value="Aldehyde oxidase/xanthine dehydrogenase, a/b hammerhead"/>
    <property type="match status" value="1"/>
</dbReference>
<dbReference type="SMART" id="SM01008">
    <property type="entry name" value="Ald_Xan_dh_C"/>
    <property type="match status" value="1"/>
</dbReference>
<dbReference type="AlphaFoldDB" id="A0A7W4ZNZ5"/>
<evidence type="ECO:0000256" key="2">
    <source>
        <dbReference type="ARBA" id="ARBA00023002"/>
    </source>
</evidence>
<feature type="domain" description="Aldehyde oxidase/xanthine dehydrogenase a/b hammerhead" evidence="3">
    <location>
        <begin position="23"/>
        <end position="135"/>
    </location>
</feature>
<name>A0A7W4ZNZ5_9ACTN</name>